<protein>
    <submittedName>
        <fullName evidence="5">AraC-type DNA-binding protein</fullName>
    </submittedName>
</protein>
<dbReference type="SUPFAM" id="SSF46689">
    <property type="entry name" value="Homeodomain-like"/>
    <property type="match status" value="1"/>
</dbReference>
<evidence type="ECO:0000259" key="4">
    <source>
        <dbReference type="PROSITE" id="PS01124"/>
    </source>
</evidence>
<dbReference type="Proteomes" id="UP000198916">
    <property type="component" value="Unassembled WGS sequence"/>
</dbReference>
<dbReference type="Gene3D" id="1.10.10.60">
    <property type="entry name" value="Homeodomain-like"/>
    <property type="match status" value="2"/>
</dbReference>
<dbReference type="PANTHER" id="PTHR43280:SF32">
    <property type="entry name" value="TRANSCRIPTIONAL REGULATORY PROTEIN"/>
    <property type="match status" value="1"/>
</dbReference>
<evidence type="ECO:0000313" key="5">
    <source>
        <dbReference type="EMBL" id="SEL00518.1"/>
    </source>
</evidence>
<keyword evidence="1" id="KW-0805">Transcription regulation</keyword>
<feature type="domain" description="HTH araC/xylS-type" evidence="4">
    <location>
        <begin position="198"/>
        <end position="298"/>
    </location>
</feature>
<evidence type="ECO:0000256" key="3">
    <source>
        <dbReference type="ARBA" id="ARBA00023163"/>
    </source>
</evidence>
<keyword evidence="6" id="KW-1185">Reference proteome</keyword>
<sequence>MEKRHIKTIYQCHAELGIAKPKHPLFSILKFEELPTVKLETKTKLIFDYYQIVFKRNCSNKLIYGQTSYDFDEGVMSYFSPRQISIAEPGVLLPESGWTINLSPDFLSGYPLGSKISRYGFFDYAVHEALILSEEEELVMENILQQIWTEYHLPIDQFSQDVVVSNLELLLTYSNRYYNRQFVVRKPTNDTLLSKFEQLLTNYIEHEIGEKGLPSVHYFANELNLSDKYFSDLLKQHTGLPAQQHIHEKLIAKAKVLLSTTDLTVSEIAYELGFEYSQSFSNLFKSKTKQTPLAFRAGFKLVGEPLRKLS</sequence>
<dbReference type="GO" id="GO:0043565">
    <property type="term" value="F:sequence-specific DNA binding"/>
    <property type="evidence" value="ECO:0007669"/>
    <property type="project" value="InterPro"/>
</dbReference>
<dbReference type="InterPro" id="IPR009057">
    <property type="entry name" value="Homeodomain-like_sf"/>
</dbReference>
<evidence type="ECO:0000313" key="6">
    <source>
        <dbReference type="Proteomes" id="UP000198916"/>
    </source>
</evidence>
<dbReference type="GO" id="GO:0003700">
    <property type="term" value="F:DNA-binding transcription factor activity"/>
    <property type="evidence" value="ECO:0007669"/>
    <property type="project" value="InterPro"/>
</dbReference>
<dbReference type="SMART" id="SM00342">
    <property type="entry name" value="HTH_ARAC"/>
    <property type="match status" value="1"/>
</dbReference>
<dbReference type="PANTHER" id="PTHR43280">
    <property type="entry name" value="ARAC-FAMILY TRANSCRIPTIONAL REGULATOR"/>
    <property type="match status" value="1"/>
</dbReference>
<dbReference type="RefSeq" id="WP_090604678.1">
    <property type="nucleotide sequence ID" value="NZ_FNZR01000003.1"/>
</dbReference>
<organism evidence="5 6">
    <name type="scientific">Parapedobacter koreensis</name>
    <dbReference type="NCBI Taxonomy" id="332977"/>
    <lineage>
        <taxon>Bacteria</taxon>
        <taxon>Pseudomonadati</taxon>
        <taxon>Bacteroidota</taxon>
        <taxon>Sphingobacteriia</taxon>
        <taxon>Sphingobacteriales</taxon>
        <taxon>Sphingobacteriaceae</taxon>
        <taxon>Parapedobacter</taxon>
    </lineage>
</organism>
<dbReference type="InterPro" id="IPR018060">
    <property type="entry name" value="HTH_AraC"/>
</dbReference>
<accession>A0A1H7LP58</accession>
<evidence type="ECO:0000256" key="2">
    <source>
        <dbReference type="ARBA" id="ARBA00023125"/>
    </source>
</evidence>
<keyword evidence="3" id="KW-0804">Transcription</keyword>
<dbReference type="EMBL" id="FNZR01000003">
    <property type="protein sequence ID" value="SEL00518.1"/>
    <property type="molecule type" value="Genomic_DNA"/>
</dbReference>
<evidence type="ECO:0000256" key="1">
    <source>
        <dbReference type="ARBA" id="ARBA00023015"/>
    </source>
</evidence>
<dbReference type="PROSITE" id="PS01124">
    <property type="entry name" value="HTH_ARAC_FAMILY_2"/>
    <property type="match status" value="1"/>
</dbReference>
<reference evidence="6" key="1">
    <citation type="submission" date="2016-10" db="EMBL/GenBank/DDBJ databases">
        <authorList>
            <person name="Varghese N."/>
            <person name="Submissions S."/>
        </authorList>
    </citation>
    <scope>NUCLEOTIDE SEQUENCE [LARGE SCALE GENOMIC DNA]</scope>
    <source>
        <strain evidence="6">Jip14</strain>
    </source>
</reference>
<dbReference type="STRING" id="332977.SAMN05421740_103219"/>
<dbReference type="Pfam" id="PF12833">
    <property type="entry name" value="HTH_18"/>
    <property type="match status" value="1"/>
</dbReference>
<keyword evidence="2 5" id="KW-0238">DNA-binding</keyword>
<dbReference type="OrthoDB" id="643086at2"/>
<proteinExistence type="predicted"/>
<dbReference type="AlphaFoldDB" id="A0A1H7LP58"/>
<name>A0A1H7LP58_9SPHI</name>
<gene>
    <name evidence="5" type="ORF">SAMN05421740_103219</name>
</gene>